<keyword evidence="1" id="KW-0812">Transmembrane</keyword>
<gene>
    <name evidence="2" type="ORF">EC973_001898</name>
</gene>
<keyword evidence="3" id="KW-1185">Reference proteome</keyword>
<keyword evidence="1" id="KW-0472">Membrane</keyword>
<comment type="caution">
    <text evidence="2">The sequence shown here is derived from an EMBL/GenBank/DDBJ whole genome shotgun (WGS) entry which is preliminary data.</text>
</comment>
<name>A0A8H7BND1_9FUNG</name>
<keyword evidence="1" id="KW-1133">Transmembrane helix</keyword>
<feature type="transmembrane region" description="Helical" evidence="1">
    <location>
        <begin position="56"/>
        <end position="78"/>
    </location>
</feature>
<feature type="transmembrane region" description="Helical" evidence="1">
    <location>
        <begin position="98"/>
        <end position="117"/>
    </location>
</feature>
<reference evidence="2" key="1">
    <citation type="submission" date="2020-01" db="EMBL/GenBank/DDBJ databases">
        <title>Genome Sequencing of Three Apophysomyces-Like Fungal Strains Confirms a Novel Fungal Genus in the Mucoromycota with divergent Burkholderia-like Endosymbiotic Bacteria.</title>
        <authorList>
            <person name="Stajich J.E."/>
            <person name="Macias A.M."/>
            <person name="Carter-House D."/>
            <person name="Lovett B."/>
            <person name="Kasson L.R."/>
            <person name="Berry K."/>
            <person name="Grigoriev I."/>
            <person name="Chang Y."/>
            <person name="Spatafora J."/>
            <person name="Kasson M.T."/>
        </authorList>
    </citation>
    <scope>NUCLEOTIDE SEQUENCE</scope>
    <source>
        <strain evidence="2">NRRL A-21654</strain>
    </source>
</reference>
<evidence type="ECO:0000313" key="3">
    <source>
        <dbReference type="Proteomes" id="UP000605846"/>
    </source>
</evidence>
<dbReference type="OrthoDB" id="1044435at2759"/>
<accession>A0A8H7BND1</accession>
<organism evidence="2 3">
    <name type="scientific">Apophysomyces ossiformis</name>
    <dbReference type="NCBI Taxonomy" id="679940"/>
    <lineage>
        <taxon>Eukaryota</taxon>
        <taxon>Fungi</taxon>
        <taxon>Fungi incertae sedis</taxon>
        <taxon>Mucoromycota</taxon>
        <taxon>Mucoromycotina</taxon>
        <taxon>Mucoromycetes</taxon>
        <taxon>Mucorales</taxon>
        <taxon>Mucorineae</taxon>
        <taxon>Mucoraceae</taxon>
        <taxon>Apophysomyces</taxon>
    </lineage>
</organism>
<protein>
    <submittedName>
        <fullName evidence="2">Uncharacterized protein</fullName>
    </submittedName>
</protein>
<evidence type="ECO:0000313" key="2">
    <source>
        <dbReference type="EMBL" id="KAF7723523.1"/>
    </source>
</evidence>
<sequence length="225" mass="26125">MLKDDAYKEERAELKRQLLTFSKMLKRLRLTALDIGMYENREITWQRALFRLISTWLALAVQLPLFLPGMIVNLPIYILGRLVNRFEQYTESVAQDKLVVSIAFAIPLYSLIVYMLWRALGSTFLGFLVALALIPMFAWYHMALIDKRYDTLKQVIASWRIFNAVVTGGVCGTDHRREIEDCVQLRRWCRSHTKTLLLHLAEAGDPTAQYLVEYGRPLFYPDSTS</sequence>
<proteinExistence type="predicted"/>
<dbReference type="EMBL" id="JABAYA010000149">
    <property type="protein sequence ID" value="KAF7723523.1"/>
    <property type="molecule type" value="Genomic_DNA"/>
</dbReference>
<evidence type="ECO:0000256" key="1">
    <source>
        <dbReference type="SAM" id="Phobius"/>
    </source>
</evidence>
<feature type="transmembrane region" description="Helical" evidence="1">
    <location>
        <begin position="124"/>
        <end position="142"/>
    </location>
</feature>
<dbReference type="AlphaFoldDB" id="A0A8H7BND1"/>
<dbReference type="Proteomes" id="UP000605846">
    <property type="component" value="Unassembled WGS sequence"/>
</dbReference>